<dbReference type="InterPro" id="IPR045153">
    <property type="entry name" value="Est1/Ebs1-like"/>
</dbReference>
<feature type="compositionally biased region" description="Basic and acidic residues" evidence="2">
    <location>
        <begin position="117"/>
        <end position="128"/>
    </location>
</feature>
<evidence type="ECO:0000313" key="5">
    <source>
        <dbReference type="Proteomes" id="UP000326924"/>
    </source>
</evidence>
<dbReference type="GO" id="GO:0004540">
    <property type="term" value="F:RNA nuclease activity"/>
    <property type="evidence" value="ECO:0007669"/>
    <property type="project" value="UniProtKB-ARBA"/>
</dbReference>
<feature type="region of interest" description="Disordered" evidence="2">
    <location>
        <begin position="579"/>
        <end position="608"/>
    </location>
</feature>
<keyword evidence="5" id="KW-1185">Reference proteome</keyword>
<dbReference type="OrthoDB" id="2017974at2759"/>
<dbReference type="AlphaFoldDB" id="A0A5J5EY78"/>
<dbReference type="Pfam" id="PF13638">
    <property type="entry name" value="PIN_4"/>
    <property type="match status" value="1"/>
</dbReference>
<dbReference type="CDD" id="cd09880">
    <property type="entry name" value="PIN_Smg5-6-like"/>
    <property type="match status" value="1"/>
</dbReference>
<dbReference type="Pfam" id="PF10373">
    <property type="entry name" value="EST1_DNA_bind"/>
    <property type="match status" value="1"/>
</dbReference>
<dbReference type="PANTHER" id="PTHR15696:SF0">
    <property type="entry name" value="TELOMERASE-BINDING PROTEIN EST1A"/>
    <property type="match status" value="1"/>
</dbReference>
<name>A0A5J5EY78_9PEZI</name>
<dbReference type="GO" id="GO:0042162">
    <property type="term" value="F:telomeric DNA binding"/>
    <property type="evidence" value="ECO:0007669"/>
    <property type="project" value="TreeGrafter"/>
</dbReference>
<dbReference type="SUPFAM" id="SSF88723">
    <property type="entry name" value="PIN domain-like"/>
    <property type="match status" value="1"/>
</dbReference>
<comment type="function">
    <text evidence="1">Plays a role in nonsense-mediated mRNA decay.</text>
</comment>
<feature type="region of interest" description="Disordered" evidence="2">
    <location>
        <begin position="1"/>
        <end position="195"/>
    </location>
</feature>
<dbReference type="Gene3D" id="1.25.40.10">
    <property type="entry name" value="Tetratricopeptide repeat domain"/>
    <property type="match status" value="1"/>
</dbReference>
<gene>
    <name evidence="4" type="ORF">FN846DRAFT_946959</name>
</gene>
<feature type="domain" description="PIN" evidence="3">
    <location>
        <begin position="903"/>
        <end position="1040"/>
    </location>
</feature>
<evidence type="ECO:0000313" key="4">
    <source>
        <dbReference type="EMBL" id="KAA8907426.1"/>
    </source>
</evidence>
<dbReference type="PANTHER" id="PTHR15696">
    <property type="entry name" value="SMG-7 SUPPRESSOR WITH MORPHOLOGICAL EFFECT ON GENITALIA PROTEIN 7"/>
    <property type="match status" value="1"/>
</dbReference>
<dbReference type="InterPro" id="IPR011990">
    <property type="entry name" value="TPR-like_helical_dom_sf"/>
</dbReference>
<dbReference type="GO" id="GO:0000184">
    <property type="term" value="P:nuclear-transcribed mRNA catabolic process, nonsense-mediated decay"/>
    <property type="evidence" value="ECO:0007669"/>
    <property type="project" value="UniProtKB-KW"/>
</dbReference>
<evidence type="ECO:0000259" key="3">
    <source>
        <dbReference type="SMART" id="SM00670"/>
    </source>
</evidence>
<accession>A0A5J5EY78</accession>
<dbReference type="Gene3D" id="3.40.50.1010">
    <property type="entry name" value="5'-nuclease"/>
    <property type="match status" value="1"/>
</dbReference>
<sequence length="1145" mass="128151">MASISSNPRPEHNGEISDQIIQNHPELGSPSSGHKSGLGNEQTPLFAAGGGSMEGVRSGTAELATQQRPDSPKRSAAEAQLIGDPPGQFGRDRGQPPARRQKHAGKQNQPFGSGRRGKQEPIDPDFDRSLPMQGVPGSPREADDPTARTTKRLFNHRRDNPGTFNAPAQQEEPSPAPRRKVGGSRPSAGILQKDHPPMPRAIVRRESNVAPVPPQSDAVPQPVPPKIKATLQPHPPKPVATQHYNDAERMVLQPETRPISPEQLIAEVKGIYAGLIMVEAKCCEVDAKQHRAALETEGCQPTLNNEQWQALIALHRTLLHEHHDFFLASQHPSASPSLKKLAQKYHMPARMWRHGIHSFLELLRHRLPHSLEHMLTFIYLAYSMMALLYETVPTFEDTWIECLGDLARYRMAIEDDDIRDREVWQNVARFWYSKAADKTPYVGRLYHHLAILARPNILQQLFFYCKSLGVSQPFTSARESILTVFDPIFNPEVFGMKSQPVDANFIQLHSITFTHIDFEKFDESLYHFLDMLDAHITAPQHKWKVQGFYVAVCNITALYQYGSRDSLLRKAWKEGRKVEAEAGSDQAPPPDAEEPSENAVDNLLPPYGTDTVEPTEKAREMEIEPESAAITQSIPGISLSVSKRLGFQVLKLTLERLGDANVMPHWHAWMVFLAHIVNSSPAIRLLENEFPWQELVIMLTALRETYEGPAERIEGSTFPVPDKGTGRPLPEDFNLRGFDWARLFPPRWFEDAQIDNEERNRELPSMTNTRAERILWLALRICATEDYLKYDSETKNFSVHPALESRLAEAKKREKAEALKQVKREETATGEDSDVEMLPAEYDSEGDDYVMVMAEPFRKLKERKRQLEAQIAGQGPVATPATIAEVSGSAIVKGPESLDQEITAFIVDTNLLISHLETFSLIASKSWSVIIPNCVITELHGLGNNAGSLGDSAKSAMIAINKVIAERKDVRIITAKGSDVTKAGFYKEKLADHDEETRNLDDVIIRTTKLQADARREVFGDRTYTAEPAVLLTEDTNMRVKANARGVPAISTTILKRFLVQMGGGRGTLTQKPRQPAPNKASSPRSKHRSVGSQIVPRVKVEDDEECPMGDVPEMADAKSNQQPKRRTTKRGEHMDDTQPYAQVH</sequence>
<protein>
    <recommendedName>
        <fullName evidence="3">PIN domain-containing protein</fullName>
    </recommendedName>
</protein>
<dbReference type="EMBL" id="VXIS01000079">
    <property type="protein sequence ID" value="KAA8907426.1"/>
    <property type="molecule type" value="Genomic_DNA"/>
</dbReference>
<feature type="region of interest" description="Disordered" evidence="2">
    <location>
        <begin position="1065"/>
        <end position="1145"/>
    </location>
</feature>
<dbReference type="GO" id="GO:0070034">
    <property type="term" value="F:telomerase RNA binding"/>
    <property type="evidence" value="ECO:0007669"/>
    <property type="project" value="TreeGrafter"/>
</dbReference>
<dbReference type="GO" id="GO:0005697">
    <property type="term" value="C:telomerase holoenzyme complex"/>
    <property type="evidence" value="ECO:0007669"/>
    <property type="project" value="TreeGrafter"/>
</dbReference>
<evidence type="ECO:0000256" key="2">
    <source>
        <dbReference type="SAM" id="MobiDB-lite"/>
    </source>
</evidence>
<dbReference type="SUPFAM" id="SSF48452">
    <property type="entry name" value="TPR-like"/>
    <property type="match status" value="1"/>
</dbReference>
<dbReference type="InterPro" id="IPR002716">
    <property type="entry name" value="PIN_dom"/>
</dbReference>
<dbReference type="Proteomes" id="UP000326924">
    <property type="component" value="Unassembled WGS sequence"/>
</dbReference>
<dbReference type="InterPro" id="IPR029060">
    <property type="entry name" value="PIN-like_dom_sf"/>
</dbReference>
<dbReference type="SMART" id="SM00670">
    <property type="entry name" value="PINc"/>
    <property type="match status" value="1"/>
</dbReference>
<dbReference type="FunFam" id="1.25.40.10:FF:000202">
    <property type="entry name" value="Unplaced genomic scaffold supercont1.7, whole genome shotgun sequence"/>
    <property type="match status" value="1"/>
</dbReference>
<organism evidence="4 5">
    <name type="scientific">Sphaerosporella brunnea</name>
    <dbReference type="NCBI Taxonomy" id="1250544"/>
    <lineage>
        <taxon>Eukaryota</taxon>
        <taxon>Fungi</taxon>
        <taxon>Dikarya</taxon>
        <taxon>Ascomycota</taxon>
        <taxon>Pezizomycotina</taxon>
        <taxon>Pezizomycetes</taxon>
        <taxon>Pezizales</taxon>
        <taxon>Pyronemataceae</taxon>
        <taxon>Sphaerosporella</taxon>
    </lineage>
</organism>
<evidence type="ECO:0000256" key="1">
    <source>
        <dbReference type="RuleBase" id="RU369098"/>
    </source>
</evidence>
<comment type="caution">
    <text evidence="4">The sequence shown here is derived from an EMBL/GenBank/DDBJ whole genome shotgun (WGS) entry which is preliminary data.</text>
</comment>
<feature type="compositionally biased region" description="Polar residues" evidence="2">
    <location>
        <begin position="29"/>
        <end position="43"/>
    </location>
</feature>
<dbReference type="InParanoid" id="A0A5J5EY78"/>
<reference evidence="4 5" key="1">
    <citation type="submission" date="2019-09" db="EMBL/GenBank/DDBJ databases">
        <title>Draft genome of the ectomycorrhizal ascomycete Sphaerosporella brunnea.</title>
        <authorList>
            <consortium name="DOE Joint Genome Institute"/>
            <person name="Benucci G.M."/>
            <person name="Marozzi G."/>
            <person name="Antonielli L."/>
            <person name="Sanchez S."/>
            <person name="Marco P."/>
            <person name="Wang X."/>
            <person name="Falini L.B."/>
            <person name="Barry K."/>
            <person name="Haridas S."/>
            <person name="Lipzen A."/>
            <person name="Labutti K."/>
            <person name="Grigoriev I.V."/>
            <person name="Murat C."/>
            <person name="Martin F."/>
            <person name="Albertini E."/>
            <person name="Donnini D."/>
            <person name="Bonito G."/>
        </authorList>
    </citation>
    <scope>NUCLEOTIDE SEQUENCE [LARGE SCALE GENOMIC DNA]</scope>
    <source>
        <strain evidence="4 5">Sb_GMNB300</strain>
    </source>
</reference>
<proteinExistence type="predicted"/>
<dbReference type="InterPro" id="IPR018834">
    <property type="entry name" value="DNA/RNA-bd_Est1-type"/>
</dbReference>
<keyword evidence="1" id="KW-0866">Nonsense-mediated mRNA decay</keyword>